<gene>
    <name evidence="1" type="ORF">NK6_5104</name>
</gene>
<dbReference type="Proteomes" id="UP000063308">
    <property type="component" value="Chromosome"/>
</dbReference>
<proteinExistence type="predicted"/>
<reference evidence="1 2" key="1">
    <citation type="submission" date="2014-11" db="EMBL/GenBank/DDBJ databases">
        <title>Symbiosis island explosion on the genome of extra-slow-growing strains of soybean bradyrhizobia with massive insertion sequences.</title>
        <authorList>
            <person name="Iida T."/>
            <person name="Minamisawa K."/>
        </authorList>
    </citation>
    <scope>NUCLEOTIDE SEQUENCE [LARGE SCALE GENOMIC DNA]</scope>
    <source>
        <strain evidence="1 2">NK6</strain>
    </source>
</reference>
<sequence>MARFLSHTPAARPAAERFVTQSLQIAPQGLNNYSGRMTRSK</sequence>
<evidence type="ECO:0000313" key="1">
    <source>
        <dbReference type="EMBL" id="BAR58263.1"/>
    </source>
</evidence>
<protein>
    <submittedName>
        <fullName evidence="1">Uncharacterized protein</fullName>
    </submittedName>
</protein>
<evidence type="ECO:0000313" key="2">
    <source>
        <dbReference type="Proteomes" id="UP000063308"/>
    </source>
</evidence>
<organism evidence="1 2">
    <name type="scientific">Bradyrhizobium diazoefficiens</name>
    <dbReference type="NCBI Taxonomy" id="1355477"/>
    <lineage>
        <taxon>Bacteria</taxon>
        <taxon>Pseudomonadati</taxon>
        <taxon>Pseudomonadota</taxon>
        <taxon>Alphaproteobacteria</taxon>
        <taxon>Hyphomicrobiales</taxon>
        <taxon>Nitrobacteraceae</taxon>
        <taxon>Bradyrhizobium</taxon>
    </lineage>
</organism>
<name>A0A0E4BRP1_9BRAD</name>
<dbReference type="AlphaFoldDB" id="A0A0E4BRP1"/>
<dbReference type="EMBL" id="AP014685">
    <property type="protein sequence ID" value="BAR58263.1"/>
    <property type="molecule type" value="Genomic_DNA"/>
</dbReference>
<accession>A0A0E4BRP1</accession>